<dbReference type="Gene3D" id="3.40.50.300">
    <property type="entry name" value="P-loop containing nucleotide triphosphate hydrolases"/>
    <property type="match status" value="1"/>
</dbReference>
<evidence type="ECO:0000256" key="3">
    <source>
        <dbReference type="ARBA" id="ARBA00022741"/>
    </source>
</evidence>
<dbReference type="AlphaFoldDB" id="A0A4P8XLR3"/>
<dbReference type="PANTHER" id="PTHR42711">
    <property type="entry name" value="ABC TRANSPORTER ATP-BINDING PROTEIN"/>
    <property type="match status" value="1"/>
</dbReference>
<dbReference type="PROSITE" id="PS50893">
    <property type="entry name" value="ABC_TRANSPORTER_2"/>
    <property type="match status" value="1"/>
</dbReference>
<accession>A0A4P8XLR3</accession>
<dbReference type="CDD" id="cd03230">
    <property type="entry name" value="ABC_DR_subfamily_A"/>
    <property type="match status" value="1"/>
</dbReference>
<dbReference type="InterPro" id="IPR003439">
    <property type="entry name" value="ABC_transporter-like_ATP-bd"/>
</dbReference>
<name>A0A4P8XLR3_9BACL</name>
<keyword evidence="4" id="KW-0067">ATP-binding</keyword>
<dbReference type="InterPro" id="IPR027417">
    <property type="entry name" value="P-loop_NTPase"/>
</dbReference>
<keyword evidence="2" id="KW-0813">Transport</keyword>
<evidence type="ECO:0000256" key="4">
    <source>
        <dbReference type="ARBA" id="ARBA00022840"/>
    </source>
</evidence>
<dbReference type="EMBL" id="CP040396">
    <property type="protein sequence ID" value="QCT03363.1"/>
    <property type="molecule type" value="Genomic_DNA"/>
</dbReference>
<gene>
    <name evidence="6" type="ORF">E6C60_2651</name>
</gene>
<dbReference type="KEGG" id="palo:E6C60_2651"/>
<evidence type="ECO:0000259" key="5">
    <source>
        <dbReference type="PROSITE" id="PS50893"/>
    </source>
</evidence>
<evidence type="ECO:0000256" key="2">
    <source>
        <dbReference type="ARBA" id="ARBA00022448"/>
    </source>
</evidence>
<evidence type="ECO:0000313" key="6">
    <source>
        <dbReference type="EMBL" id="QCT03363.1"/>
    </source>
</evidence>
<dbReference type="Pfam" id="PF00005">
    <property type="entry name" value="ABC_tran"/>
    <property type="match status" value="1"/>
</dbReference>
<dbReference type="PANTHER" id="PTHR42711:SF5">
    <property type="entry name" value="ABC TRANSPORTER ATP-BINDING PROTEIN NATA"/>
    <property type="match status" value="1"/>
</dbReference>
<protein>
    <submittedName>
        <fullName evidence="6">ABC superfamily ATP binding cassette transporter ABC protein</fullName>
    </submittedName>
</protein>
<keyword evidence="3" id="KW-0547">Nucleotide-binding</keyword>
<evidence type="ECO:0000256" key="1">
    <source>
        <dbReference type="ARBA" id="ARBA00005417"/>
    </source>
</evidence>
<keyword evidence="7" id="KW-1185">Reference proteome</keyword>
<dbReference type="Proteomes" id="UP000300879">
    <property type="component" value="Chromosome"/>
</dbReference>
<dbReference type="GO" id="GO:0005524">
    <property type="term" value="F:ATP binding"/>
    <property type="evidence" value="ECO:0007669"/>
    <property type="project" value="UniProtKB-KW"/>
</dbReference>
<comment type="similarity">
    <text evidence="1">Belongs to the ABC transporter superfamily.</text>
</comment>
<dbReference type="SMART" id="SM00382">
    <property type="entry name" value="AAA"/>
    <property type="match status" value="1"/>
</dbReference>
<organism evidence="6 7">
    <name type="scientific">Paenibacillus algicola</name>
    <dbReference type="NCBI Taxonomy" id="2565926"/>
    <lineage>
        <taxon>Bacteria</taxon>
        <taxon>Bacillati</taxon>
        <taxon>Bacillota</taxon>
        <taxon>Bacilli</taxon>
        <taxon>Bacillales</taxon>
        <taxon>Paenibacillaceae</taxon>
        <taxon>Paenibacillus</taxon>
    </lineage>
</organism>
<dbReference type="InterPro" id="IPR050763">
    <property type="entry name" value="ABC_transporter_ATP-binding"/>
</dbReference>
<dbReference type="OrthoDB" id="9804819at2"/>
<reference evidence="6 7" key="1">
    <citation type="submission" date="2019-05" db="EMBL/GenBank/DDBJ databases">
        <authorList>
            <person name="Chen C."/>
        </authorList>
    </citation>
    <scope>NUCLEOTIDE SEQUENCE [LARGE SCALE GENOMIC DNA]</scope>
    <source>
        <strain evidence="6 7">HB172198</strain>
    </source>
</reference>
<proteinExistence type="inferred from homology"/>
<feature type="domain" description="ABC transporter" evidence="5">
    <location>
        <begin position="18"/>
        <end position="246"/>
    </location>
</feature>
<dbReference type="GO" id="GO:0016887">
    <property type="term" value="F:ATP hydrolysis activity"/>
    <property type="evidence" value="ECO:0007669"/>
    <property type="project" value="InterPro"/>
</dbReference>
<dbReference type="SUPFAM" id="SSF52540">
    <property type="entry name" value="P-loop containing nucleoside triphosphate hydrolases"/>
    <property type="match status" value="1"/>
</dbReference>
<dbReference type="InterPro" id="IPR003593">
    <property type="entry name" value="AAA+_ATPase"/>
</dbReference>
<sequence length="316" mass="35429">MERLQERSQRKKEGIALIQLNQIQKKFGERVILEDVSYYVQQGDIVGLLGPNGAGKTTLIRLMNGVISPDGGTLSVFGLNPAQQGNEIRSRCGVVTESAGLYQDMSARENLDFFSRLYSCRSAARIESLLERFQLAKHGEKKVGAYSTGMKKRLAIAKAMLHEPELLFLDEPTNGLDPDGIRDMIGFLRQLNQEEGTTIMICSHVLYQLEDICDTYLFLDQGRLIESGTLPELEARYAGAVKLVVESTLTLKDALSTGFACEELGQGKFMFTVPARDEVPDLLRKVLSCGELYSAEIVNRDLESLYFEVRRRQHEH</sequence>
<evidence type="ECO:0000313" key="7">
    <source>
        <dbReference type="Proteomes" id="UP000300879"/>
    </source>
</evidence>